<name>A0A4Y7PNC5_9AGAM</name>
<evidence type="ECO:0000313" key="3">
    <source>
        <dbReference type="Proteomes" id="UP000294933"/>
    </source>
</evidence>
<evidence type="ECO:0000313" key="2">
    <source>
        <dbReference type="EMBL" id="TDL16894.1"/>
    </source>
</evidence>
<gene>
    <name evidence="2" type="ORF">BD410DRAFT_807781</name>
</gene>
<reference evidence="2 3" key="1">
    <citation type="submission" date="2018-06" db="EMBL/GenBank/DDBJ databases">
        <title>A transcriptomic atlas of mushroom development highlights an independent origin of complex multicellularity.</title>
        <authorList>
            <consortium name="DOE Joint Genome Institute"/>
            <person name="Krizsan K."/>
            <person name="Almasi E."/>
            <person name="Merenyi Z."/>
            <person name="Sahu N."/>
            <person name="Viragh M."/>
            <person name="Koszo T."/>
            <person name="Mondo S."/>
            <person name="Kiss B."/>
            <person name="Balint B."/>
            <person name="Kues U."/>
            <person name="Barry K."/>
            <person name="Hegedus J.C."/>
            <person name="Henrissat B."/>
            <person name="Johnson J."/>
            <person name="Lipzen A."/>
            <person name="Ohm R."/>
            <person name="Nagy I."/>
            <person name="Pangilinan J."/>
            <person name="Yan J."/>
            <person name="Xiong Y."/>
            <person name="Grigoriev I.V."/>
            <person name="Hibbett D.S."/>
            <person name="Nagy L.G."/>
        </authorList>
    </citation>
    <scope>NUCLEOTIDE SEQUENCE [LARGE SCALE GENOMIC DNA]</scope>
    <source>
        <strain evidence="2 3">SZMC22713</strain>
    </source>
</reference>
<accession>A0A4Y7PNC5</accession>
<dbReference type="EMBL" id="ML170233">
    <property type="protein sequence ID" value="TDL16894.1"/>
    <property type="molecule type" value="Genomic_DNA"/>
</dbReference>
<dbReference type="VEuPathDB" id="FungiDB:BD410DRAFT_807781"/>
<dbReference type="AlphaFoldDB" id="A0A4Y7PNC5"/>
<evidence type="ECO:0000256" key="1">
    <source>
        <dbReference type="SAM" id="MobiDB-lite"/>
    </source>
</evidence>
<feature type="compositionally biased region" description="Polar residues" evidence="1">
    <location>
        <begin position="1"/>
        <end position="14"/>
    </location>
</feature>
<keyword evidence="3" id="KW-1185">Reference proteome</keyword>
<dbReference type="Proteomes" id="UP000294933">
    <property type="component" value="Unassembled WGS sequence"/>
</dbReference>
<feature type="region of interest" description="Disordered" evidence="1">
    <location>
        <begin position="1"/>
        <end position="50"/>
    </location>
</feature>
<feature type="compositionally biased region" description="Polar residues" evidence="1">
    <location>
        <begin position="21"/>
        <end position="32"/>
    </location>
</feature>
<protein>
    <submittedName>
        <fullName evidence="2">Uncharacterized protein</fullName>
    </submittedName>
</protein>
<proteinExistence type="predicted"/>
<sequence>MHSSPNSCPQTPTSGYMVISAPNSPNVPSTPTERPGTPHPGVAPKEDTKKVKEEEFVDLGGLFSDLDLADSDPTSDFAKEVYRGYRGNVALPDHVPAPPGYSYSTPFFERGHFYIYVRQQFNAHSSKHHFLPYGGQWVVGGPADPFETANLVGHWVHPIGRYPHQFLVGENAHSGPAEEYPRVDFLRFGSRPPSFVDLTLLVYALELERNIFRQWVREAEDYIRFLRGYQYSHTRSPVPHVFFLHPDDLARFHRNIAPCLDPFIESALPIWPIDKQYNLYDAVLRGEKYPTRYPEFLHYGPIGQGR</sequence>
<organism evidence="2 3">
    <name type="scientific">Rickenella mellea</name>
    <dbReference type="NCBI Taxonomy" id="50990"/>
    <lineage>
        <taxon>Eukaryota</taxon>
        <taxon>Fungi</taxon>
        <taxon>Dikarya</taxon>
        <taxon>Basidiomycota</taxon>
        <taxon>Agaricomycotina</taxon>
        <taxon>Agaricomycetes</taxon>
        <taxon>Hymenochaetales</taxon>
        <taxon>Rickenellaceae</taxon>
        <taxon>Rickenella</taxon>
    </lineage>
</organism>